<sequence length="345" mass="39196">MDLSSILLFIISKMNGERTINAGLHLLRGKKSGQTLQDVEYFAVKPFFGILPKLSDQEFDEATDVLRKANFIEEDKKLIRLTTTGEIAAGKLDAFHFSGWDYRGKEILFFKRLALTVQTLSHLHQGTSTFLPIERDREVQLFVKNMLHQQPITSAEFAKAIGSELIVALEASGMSDIQKYIFSCRLSGKDCTAKTWDQLAMELNEPPPTIRLLFIESLHRLLNSIDTSKRTPFLLQLTADIKVQSYLTDSANRTKKLYDQGHALERIAEIRQLKMSTIEDHMIEIAMNDSSFPIVNFVTEKQMKAVIAKADSIGTKRLKVLKEAFSSLSYFKLRLIMAVYKDGEH</sequence>
<evidence type="ECO:0000313" key="3">
    <source>
        <dbReference type="Proteomes" id="UP001303902"/>
    </source>
</evidence>
<feature type="domain" description="Helicase Helix-turn-helix" evidence="1">
    <location>
        <begin position="250"/>
        <end position="336"/>
    </location>
</feature>
<dbReference type="PIRSF" id="PIRSF021350">
    <property type="entry name" value="UCP021350"/>
    <property type="match status" value="1"/>
</dbReference>
<dbReference type="InterPro" id="IPR029491">
    <property type="entry name" value="Helicase_HTH"/>
</dbReference>
<dbReference type="InterPro" id="IPR008308">
    <property type="entry name" value="YpbB-like"/>
</dbReference>
<proteinExistence type="predicted"/>
<keyword evidence="3" id="KW-1185">Reference proteome</keyword>
<dbReference type="EMBL" id="CP129118">
    <property type="protein sequence ID" value="WOV85996.1"/>
    <property type="molecule type" value="Genomic_DNA"/>
</dbReference>
<dbReference type="RefSeq" id="WP_317964728.1">
    <property type="nucleotide sequence ID" value="NZ_CP129118.1"/>
</dbReference>
<organism evidence="2 3">
    <name type="scientific">Sporosarcina oncorhynchi</name>
    <dbReference type="NCBI Taxonomy" id="3056444"/>
    <lineage>
        <taxon>Bacteria</taxon>
        <taxon>Bacillati</taxon>
        <taxon>Bacillota</taxon>
        <taxon>Bacilli</taxon>
        <taxon>Bacillales</taxon>
        <taxon>Caryophanaceae</taxon>
        <taxon>Sporosarcina</taxon>
    </lineage>
</organism>
<dbReference type="Pfam" id="PF14493">
    <property type="entry name" value="HTH_40"/>
    <property type="match status" value="1"/>
</dbReference>
<protein>
    <submittedName>
        <fullName evidence="2">Helix-turn-helix domain-containing protein</fullName>
    </submittedName>
</protein>
<name>A0ABZ0L0G5_9BACL</name>
<accession>A0ABZ0L0G5</accession>
<reference evidence="2 3" key="1">
    <citation type="submission" date="2023-06" db="EMBL/GenBank/DDBJ databases">
        <title>Sporosarcina sp. nov., isolated from Korean tranditional fermented seafood 'Jeotgal'.</title>
        <authorList>
            <person name="Yang A.I."/>
            <person name="Shin N.-R."/>
        </authorList>
    </citation>
    <scope>NUCLEOTIDE SEQUENCE [LARGE SCALE GENOMIC DNA]</scope>
    <source>
        <strain evidence="2 3">T2O-4</strain>
    </source>
</reference>
<dbReference type="Proteomes" id="UP001303902">
    <property type="component" value="Chromosome"/>
</dbReference>
<evidence type="ECO:0000313" key="2">
    <source>
        <dbReference type="EMBL" id="WOV85996.1"/>
    </source>
</evidence>
<evidence type="ECO:0000259" key="1">
    <source>
        <dbReference type="Pfam" id="PF14493"/>
    </source>
</evidence>
<gene>
    <name evidence="2" type="ORF">QWT69_08480</name>
</gene>